<dbReference type="Gene3D" id="3.40.630.30">
    <property type="match status" value="1"/>
</dbReference>
<dbReference type="SUPFAM" id="SSF55729">
    <property type="entry name" value="Acyl-CoA N-acyltransferases (Nat)"/>
    <property type="match status" value="1"/>
</dbReference>
<sequence>MDLADLPALYDIYTDKEVANNNRYSADIKRGEFDAMFNDNQRHFVAIAKDGELLGHLALNLSTKPRLKHSASFGVAVAKASRGKGVGRFLLEHLVSYCDEELELARLELEVHANNAAALSLYKSFGFEVEGIKRKAVLVDGELIDIIIMSRVTS</sequence>
<dbReference type="Pfam" id="PF00583">
    <property type="entry name" value="Acetyltransf_1"/>
    <property type="match status" value="1"/>
</dbReference>
<accession>A0A7Y4DR73</accession>
<evidence type="ECO:0000313" key="2">
    <source>
        <dbReference type="EMBL" id="NOH33131.1"/>
    </source>
</evidence>
<dbReference type="PANTHER" id="PTHR43415:SF3">
    <property type="entry name" value="GNAT-FAMILY ACETYLTRANSFERASE"/>
    <property type="match status" value="1"/>
</dbReference>
<evidence type="ECO:0000259" key="1">
    <source>
        <dbReference type="PROSITE" id="PS51186"/>
    </source>
</evidence>
<comment type="caution">
    <text evidence="2">The sequence shown here is derived from an EMBL/GenBank/DDBJ whole genome shotgun (WGS) entry which is preliminary data.</text>
</comment>
<protein>
    <submittedName>
        <fullName evidence="2">GNAT family N-acetyltransferase</fullName>
    </submittedName>
</protein>
<reference evidence="2 3" key="1">
    <citation type="submission" date="2019-09" db="EMBL/GenBank/DDBJ databases">
        <title>Draft genome sequencing and comparative genomics of hatchery-associated Vibrios.</title>
        <authorList>
            <person name="Kehlet-Delgado H."/>
            <person name="Mueller R.S."/>
        </authorList>
    </citation>
    <scope>NUCLEOTIDE SEQUENCE [LARGE SCALE GENOMIC DNA]</scope>
    <source>
        <strain evidence="2 3">00-90-10</strain>
    </source>
</reference>
<keyword evidence="2" id="KW-0808">Transferase</keyword>
<dbReference type="InterPro" id="IPR016181">
    <property type="entry name" value="Acyl_CoA_acyltransferase"/>
</dbReference>
<dbReference type="PROSITE" id="PS51186">
    <property type="entry name" value="GNAT"/>
    <property type="match status" value="1"/>
</dbReference>
<dbReference type="GO" id="GO:0016747">
    <property type="term" value="F:acyltransferase activity, transferring groups other than amino-acyl groups"/>
    <property type="evidence" value="ECO:0007669"/>
    <property type="project" value="InterPro"/>
</dbReference>
<organism evidence="2 3">
    <name type="scientific">Vibrio chagasii</name>
    <dbReference type="NCBI Taxonomy" id="170679"/>
    <lineage>
        <taxon>Bacteria</taxon>
        <taxon>Pseudomonadati</taxon>
        <taxon>Pseudomonadota</taxon>
        <taxon>Gammaproteobacteria</taxon>
        <taxon>Vibrionales</taxon>
        <taxon>Vibrionaceae</taxon>
        <taxon>Vibrio</taxon>
    </lineage>
</organism>
<dbReference type="AlphaFoldDB" id="A0A7Y4DR73"/>
<name>A0A7Y4DR73_9VIBR</name>
<feature type="domain" description="N-acetyltransferase" evidence="1">
    <location>
        <begin position="1"/>
        <end position="150"/>
    </location>
</feature>
<dbReference type="PANTHER" id="PTHR43415">
    <property type="entry name" value="SPERMIDINE N(1)-ACETYLTRANSFERASE"/>
    <property type="match status" value="1"/>
</dbReference>
<gene>
    <name evidence="2" type="ORF">F0245_07050</name>
</gene>
<evidence type="ECO:0000313" key="3">
    <source>
        <dbReference type="Proteomes" id="UP000525336"/>
    </source>
</evidence>
<proteinExistence type="predicted"/>
<dbReference type="Proteomes" id="UP000525336">
    <property type="component" value="Unassembled WGS sequence"/>
</dbReference>
<dbReference type="EMBL" id="VTXW01000004">
    <property type="protein sequence ID" value="NOH33131.1"/>
    <property type="molecule type" value="Genomic_DNA"/>
</dbReference>
<dbReference type="InterPro" id="IPR000182">
    <property type="entry name" value="GNAT_dom"/>
</dbReference>
<dbReference type="CDD" id="cd04301">
    <property type="entry name" value="NAT_SF"/>
    <property type="match status" value="1"/>
</dbReference>